<name>A0ABN4UZ21_9BACT</name>
<sequence>MTIIEYINKNLSGIYLIAKDTENKEYQVRLIIIKKNGIVEIEADETFTIGKKLLLNIPVKEALLALIGEVADNEGKRYFLKTNEKIGIIQRRKEKRFPFFKSAKNANNSILIIDVSRSGLQMLSEKELELEKPTEILIDNDKIKIIPLWRIFEEEIYRIGCKISEDSIKKWQEIIKK</sequence>
<dbReference type="Proteomes" id="UP000185490">
    <property type="component" value="Chromosome"/>
</dbReference>
<reference evidence="1 2" key="1">
    <citation type="submission" date="2014-02" db="EMBL/GenBank/DDBJ databases">
        <title>Diversity of Thermotogales isolates from hydrothermal vents.</title>
        <authorList>
            <person name="Haverkamp T.H.A."/>
            <person name="Lossouarn J."/>
            <person name="Geslin C."/>
            <person name="Nesbo C.L."/>
        </authorList>
    </citation>
    <scope>NUCLEOTIDE SEQUENCE [LARGE SCALE GENOMIC DNA]</scope>
    <source>
        <strain evidence="1 2">431</strain>
    </source>
</reference>
<accession>A0ABN4UZ21</accession>
<dbReference type="RefSeq" id="WP_012057641.1">
    <property type="nucleotide sequence ID" value="NZ_CP007389.1"/>
</dbReference>
<organism evidence="1 2">
    <name type="scientific">Thermosipho melanesiensis</name>
    <dbReference type="NCBI Taxonomy" id="46541"/>
    <lineage>
        <taxon>Bacteria</taxon>
        <taxon>Thermotogati</taxon>
        <taxon>Thermotogota</taxon>
        <taxon>Thermotogae</taxon>
        <taxon>Thermotogales</taxon>
        <taxon>Fervidobacteriaceae</taxon>
        <taxon>Thermosipho</taxon>
    </lineage>
</organism>
<gene>
    <name evidence="1" type="ORF">BW47_07595</name>
</gene>
<keyword evidence="2" id="KW-1185">Reference proteome</keyword>
<dbReference type="EMBL" id="CP007389">
    <property type="protein sequence ID" value="APT74362.1"/>
    <property type="molecule type" value="Genomic_DNA"/>
</dbReference>
<evidence type="ECO:0000313" key="1">
    <source>
        <dbReference type="EMBL" id="APT74362.1"/>
    </source>
</evidence>
<protein>
    <recommendedName>
        <fullName evidence="3">Type IV pilus assembly PilZ</fullName>
    </recommendedName>
</protein>
<proteinExistence type="predicted"/>
<evidence type="ECO:0000313" key="2">
    <source>
        <dbReference type="Proteomes" id="UP000185490"/>
    </source>
</evidence>
<evidence type="ECO:0008006" key="3">
    <source>
        <dbReference type="Google" id="ProtNLM"/>
    </source>
</evidence>